<feature type="transmembrane region" description="Helical" evidence="1">
    <location>
        <begin position="252"/>
        <end position="282"/>
    </location>
</feature>
<feature type="transmembrane region" description="Helical" evidence="1">
    <location>
        <begin position="146"/>
        <end position="167"/>
    </location>
</feature>
<dbReference type="CTD" id="9801467"/>
<dbReference type="GeneID" id="9801467"/>
<reference evidence="2 3" key="1">
    <citation type="submission" date="2019-12" db="EMBL/GenBank/DDBJ databases">
        <title>Chromosome-level assembly of the Caenorhabditis remanei genome.</title>
        <authorList>
            <person name="Teterina A.A."/>
            <person name="Willis J.H."/>
            <person name="Phillips P.C."/>
        </authorList>
    </citation>
    <scope>NUCLEOTIDE SEQUENCE [LARGE SCALE GENOMIC DNA]</scope>
    <source>
        <strain evidence="2 3">PX506</strain>
        <tissue evidence="2">Whole organism</tissue>
    </source>
</reference>
<sequence>MTAAIEISGFYSSIKTQEPYFTWLRRYMEITSLLNIGFVLLALYLIRTEGKNLKPEYKQVLLCNLLLPAVFSFYMGFVYQPYIVFPYHLLLTVGFFRFGPFVTAHLFNICCTVAILCSMGFIYSFWFNYITICFRISRQSSTKSNLIGLCFGVVFTVVNFILMTIGVDENQYQDRDNIYEGDDRLRYFFDEYSIAIVRVGDKWSLKVLSVEAFIGIAIVIIVIPIITFKSYTTLNRIHNMISKTTLIQLKNALAISLWYLLQFGLLVGIPAATAMAFLLMHYAPSESFPLALVVLAPTQLTCPVICALYLIVIKPLRYGFLKLVGLQRYAPKPVAKFSTQSQLSTFTSHAPIRHTNRNAYGSIRLN</sequence>
<keyword evidence="1" id="KW-0812">Transmembrane</keyword>
<accession>A0A6A5G1I9</accession>
<dbReference type="Proteomes" id="UP000483820">
    <property type="component" value="Chromosome X"/>
</dbReference>
<dbReference type="AlphaFoldDB" id="A0A6A5G1I9"/>
<feature type="transmembrane region" description="Helical" evidence="1">
    <location>
        <begin position="212"/>
        <end position="231"/>
    </location>
</feature>
<feature type="transmembrane region" description="Helical" evidence="1">
    <location>
        <begin position="288"/>
        <end position="312"/>
    </location>
</feature>
<keyword evidence="1" id="KW-0472">Membrane</keyword>
<evidence type="ECO:0000313" key="3">
    <source>
        <dbReference type="Proteomes" id="UP000483820"/>
    </source>
</evidence>
<evidence type="ECO:0000313" key="2">
    <source>
        <dbReference type="EMBL" id="KAF1748663.1"/>
    </source>
</evidence>
<gene>
    <name evidence="2" type="ORF">GCK72_025130</name>
</gene>
<dbReference type="InterPro" id="IPR019422">
    <property type="entry name" value="7TM_GPCR_serpentine_rcpt_Srh"/>
</dbReference>
<dbReference type="KEGG" id="crq:GCK72_025130"/>
<feature type="transmembrane region" description="Helical" evidence="1">
    <location>
        <begin position="30"/>
        <end position="48"/>
    </location>
</feature>
<dbReference type="Pfam" id="PF10318">
    <property type="entry name" value="7TM_GPCR_Srh"/>
    <property type="match status" value="1"/>
</dbReference>
<dbReference type="EMBL" id="WUAV01000006">
    <property type="protein sequence ID" value="KAF1748663.1"/>
    <property type="molecule type" value="Genomic_DNA"/>
</dbReference>
<protein>
    <submittedName>
        <fullName evidence="2">Uncharacterized protein</fullName>
    </submittedName>
</protein>
<feature type="transmembrane region" description="Helical" evidence="1">
    <location>
        <begin position="102"/>
        <end position="126"/>
    </location>
</feature>
<organism evidence="2 3">
    <name type="scientific">Caenorhabditis remanei</name>
    <name type="common">Caenorhabditis vulgaris</name>
    <dbReference type="NCBI Taxonomy" id="31234"/>
    <lineage>
        <taxon>Eukaryota</taxon>
        <taxon>Metazoa</taxon>
        <taxon>Ecdysozoa</taxon>
        <taxon>Nematoda</taxon>
        <taxon>Chromadorea</taxon>
        <taxon>Rhabditida</taxon>
        <taxon>Rhabditina</taxon>
        <taxon>Rhabditomorpha</taxon>
        <taxon>Rhabditoidea</taxon>
        <taxon>Rhabditidae</taxon>
        <taxon>Peloderinae</taxon>
        <taxon>Caenorhabditis</taxon>
    </lineage>
</organism>
<name>A0A6A5G1I9_CAERE</name>
<feature type="transmembrane region" description="Helical" evidence="1">
    <location>
        <begin position="60"/>
        <end position="82"/>
    </location>
</feature>
<keyword evidence="1" id="KW-1133">Transmembrane helix</keyword>
<evidence type="ECO:0000256" key="1">
    <source>
        <dbReference type="SAM" id="Phobius"/>
    </source>
</evidence>
<dbReference type="RefSeq" id="XP_003098448.2">
    <property type="nucleotide sequence ID" value="XM_003098400.2"/>
</dbReference>
<comment type="caution">
    <text evidence="2">The sequence shown here is derived from an EMBL/GenBank/DDBJ whole genome shotgun (WGS) entry which is preliminary data.</text>
</comment>
<proteinExistence type="predicted"/>